<dbReference type="PANTHER" id="PTHR47102">
    <property type="entry name" value="PROTEIN BNI1"/>
    <property type="match status" value="1"/>
</dbReference>
<feature type="region of interest" description="Disordered" evidence="2">
    <location>
        <begin position="1"/>
        <end position="76"/>
    </location>
</feature>
<dbReference type="InterPro" id="IPR010473">
    <property type="entry name" value="GTPase-bd"/>
</dbReference>
<feature type="compositionally biased region" description="Polar residues" evidence="2">
    <location>
        <begin position="232"/>
        <end position="248"/>
    </location>
</feature>
<dbReference type="GO" id="GO:0003779">
    <property type="term" value="F:actin binding"/>
    <property type="evidence" value="ECO:0007669"/>
    <property type="project" value="InterPro"/>
</dbReference>
<dbReference type="GO" id="GO:0031267">
    <property type="term" value="F:small GTPase binding"/>
    <property type="evidence" value="ECO:0007669"/>
    <property type="project" value="InterPro"/>
</dbReference>
<name>A0A8T9B278_9HELO</name>
<dbReference type="GO" id="GO:0051016">
    <property type="term" value="P:barbed-end actin filament capping"/>
    <property type="evidence" value="ECO:0007669"/>
    <property type="project" value="TreeGrafter"/>
</dbReference>
<organism evidence="4 5">
    <name type="scientific">Lachnellula arida</name>
    <dbReference type="NCBI Taxonomy" id="1316785"/>
    <lineage>
        <taxon>Eukaryota</taxon>
        <taxon>Fungi</taxon>
        <taxon>Dikarya</taxon>
        <taxon>Ascomycota</taxon>
        <taxon>Pezizomycotina</taxon>
        <taxon>Leotiomycetes</taxon>
        <taxon>Helotiales</taxon>
        <taxon>Lachnaceae</taxon>
        <taxon>Lachnellula</taxon>
    </lineage>
</organism>
<feature type="compositionally biased region" description="Polar residues" evidence="2">
    <location>
        <begin position="1005"/>
        <end position="1019"/>
    </location>
</feature>
<feature type="compositionally biased region" description="Low complexity" evidence="2">
    <location>
        <begin position="7"/>
        <end position="18"/>
    </location>
</feature>
<evidence type="ECO:0000256" key="2">
    <source>
        <dbReference type="SAM" id="MobiDB-lite"/>
    </source>
</evidence>
<feature type="compositionally biased region" description="Acidic residues" evidence="2">
    <location>
        <begin position="987"/>
        <end position="1002"/>
    </location>
</feature>
<keyword evidence="5" id="KW-1185">Reference proteome</keyword>
<proteinExistence type="inferred from homology"/>
<dbReference type="PANTHER" id="PTHR47102:SF2">
    <property type="entry name" value="PROTEIN BNI1"/>
    <property type="match status" value="1"/>
</dbReference>
<feature type="region of interest" description="Disordered" evidence="2">
    <location>
        <begin position="92"/>
        <end position="251"/>
    </location>
</feature>
<sequence length="1043" mass="115825">MADTKSRQSSASKSFFSRSNKKDKDKDKRNPSDESKYLGGDLEKAGSVGSRTSSRHTRNSSVASLERPDSPGADLRGINMMAGVITSIPYDTVTADGKSPIPVDYLPRNDQMPVRRDTREPQPHHLNQGGGDFHQYPSFDPATIPNGSSHPSGPRPAPGGGNITMASTGNRATQLQQWGPGRASGASTTHNPRYDSYSTNQSSAYGRSSFDQSSIDSSTERSSIFSSASSSKTAMQTPYSNNLSPSHATNRESHRLTKFPHHHVSGFNSNSSSGQGHDAFNMNKPTDDRVVEEMFLALMQKRGWHNLPDQARRQMMAYPPAKKWTLVHQDRLTEWQGEQKRRTTTKTPGQYGSAMDMIANAEEEGTPEWFVKKVMDNSISAKQLQSLAVSLRTQPIGWVKTFVECQGQVALTNVLGKINRRQAQGPAPADGSTSEKDLDREYDIVKCLKALMNNKYGADDALTHQQVIVALATSLISPRLTTRKLVSEVMTFLCHWADGQGHLKVIQAMDYVKSSQGENGRFDAWMRVVEVTVDGRGKMGSLVGASEELRSGGIGMENLLMEYAVATLFLINMIVDAPEKDLQLRVHIRAQFTACGIKRILTKMEGFQYDIIDKQIERFRTNEAIDYEDLLDRENSSMKEGIEGEVKDLNDPAQIVDAIMQRVQGSRTQDYFVSALQHLLLMRENDGEEQLRMFQLVDSMLSYVAMDRRLPDMDLKQSLNFTVQSLLDKLHTDSEARQAFDESIEARQIADSAMAERDEMKSQIELGADGLVEKLQKQLEEQAQVIKIQARQIGSLKGELADSQTLRTKEAQRSELETRELYLMLRDAQDIAASNAAKGASNTLGEKDPAQMTGILDRERLMDRLEMQLERQKTQYKLEGRVWGDADAGPSDRLRALREEMDGEETGAIANSGTPPRDFTNSMLGTVARQTKIPRKPVNFEESLAEETEDEDGTIYEKPRIVKMKRPKQTPGYLDEINSKVKRYDASDDEDQDGDGDGDDDGVTTGPSHPSLESDSPKTPSDEPASTKPPKIEGFNGPPPPPP</sequence>
<dbReference type="GO" id="GO:0015629">
    <property type="term" value="C:actin cytoskeleton"/>
    <property type="evidence" value="ECO:0007669"/>
    <property type="project" value="UniProtKB-ARBA"/>
</dbReference>
<feature type="compositionally biased region" description="Polar residues" evidence="2">
    <location>
        <begin position="185"/>
        <end position="206"/>
    </location>
</feature>
<gene>
    <name evidence="4" type="primary">sepA</name>
    <name evidence="4" type="ORF">LARI1_G009176</name>
</gene>
<feature type="domain" description="GBD/FH3" evidence="3">
    <location>
        <begin position="283"/>
        <end position="712"/>
    </location>
</feature>
<evidence type="ECO:0000313" key="5">
    <source>
        <dbReference type="Proteomes" id="UP000469559"/>
    </source>
</evidence>
<dbReference type="SMART" id="SM01139">
    <property type="entry name" value="Drf_FH3"/>
    <property type="match status" value="1"/>
</dbReference>
<feature type="compositionally biased region" description="Basic and acidic residues" evidence="2">
    <location>
        <begin position="20"/>
        <end position="44"/>
    </location>
</feature>
<dbReference type="GO" id="GO:0051017">
    <property type="term" value="P:actin filament bundle assembly"/>
    <property type="evidence" value="ECO:0007669"/>
    <property type="project" value="TreeGrafter"/>
</dbReference>
<dbReference type="PROSITE" id="PS51232">
    <property type="entry name" value="GBD_FH3"/>
    <property type="match status" value="1"/>
</dbReference>
<dbReference type="SMART" id="SM01140">
    <property type="entry name" value="Drf_GBD"/>
    <property type="match status" value="1"/>
</dbReference>
<comment type="caution">
    <text evidence="4">The sequence shown here is derived from an EMBL/GenBank/DDBJ whole genome shotgun (WGS) entry which is preliminary data.</text>
</comment>
<evidence type="ECO:0000256" key="1">
    <source>
        <dbReference type="ARBA" id="ARBA00037935"/>
    </source>
</evidence>
<dbReference type="SUPFAM" id="SSF48371">
    <property type="entry name" value="ARM repeat"/>
    <property type="match status" value="1"/>
</dbReference>
<dbReference type="Gene3D" id="1.25.10.10">
    <property type="entry name" value="Leucine-rich Repeat Variant"/>
    <property type="match status" value="1"/>
</dbReference>
<dbReference type="GO" id="GO:0032153">
    <property type="term" value="C:cell division site"/>
    <property type="evidence" value="ECO:0007669"/>
    <property type="project" value="UniProtKB-ARBA"/>
</dbReference>
<dbReference type="OrthoDB" id="1104827at2759"/>
<accession>A0A8T9B278</accession>
<dbReference type="GO" id="GO:0043332">
    <property type="term" value="C:mating projection tip"/>
    <property type="evidence" value="ECO:0007669"/>
    <property type="project" value="TreeGrafter"/>
</dbReference>
<comment type="similarity">
    <text evidence="1">Belongs to the formin homology family. BNI1 subfamily.</text>
</comment>
<feature type="non-terminal residue" evidence="4">
    <location>
        <position position="1043"/>
    </location>
</feature>
<dbReference type="InterPro" id="IPR016024">
    <property type="entry name" value="ARM-type_fold"/>
</dbReference>
<feature type="compositionally biased region" description="Basic and acidic residues" evidence="2">
    <location>
        <begin position="113"/>
        <end position="123"/>
    </location>
</feature>
<feature type="compositionally biased region" description="Acidic residues" evidence="2">
    <location>
        <begin position="943"/>
        <end position="954"/>
    </location>
</feature>
<feature type="compositionally biased region" description="Low complexity" evidence="2">
    <location>
        <begin position="208"/>
        <end position="231"/>
    </location>
</feature>
<dbReference type="AlphaFoldDB" id="A0A8T9B278"/>
<dbReference type="Pfam" id="PF06367">
    <property type="entry name" value="Drf_FH3"/>
    <property type="match status" value="1"/>
</dbReference>
<dbReference type="Proteomes" id="UP000469559">
    <property type="component" value="Unassembled WGS sequence"/>
</dbReference>
<feature type="region of interest" description="Disordered" evidence="2">
    <location>
        <begin position="900"/>
        <end position="1043"/>
    </location>
</feature>
<dbReference type="GO" id="GO:0005938">
    <property type="term" value="C:cell cortex"/>
    <property type="evidence" value="ECO:0007669"/>
    <property type="project" value="UniProtKB-ARBA"/>
</dbReference>
<feature type="compositionally biased region" description="Polar residues" evidence="2">
    <location>
        <begin position="909"/>
        <end position="924"/>
    </location>
</feature>
<protein>
    <submittedName>
        <fullName evidence="4">Cytokinesis protein sepA</fullName>
    </submittedName>
</protein>
<dbReference type="Gene3D" id="1.10.238.150">
    <property type="entry name" value="Formin, FH3 diaphanous domain"/>
    <property type="match status" value="1"/>
</dbReference>
<evidence type="ECO:0000313" key="4">
    <source>
        <dbReference type="EMBL" id="TVY14114.1"/>
    </source>
</evidence>
<dbReference type="InterPro" id="IPR014768">
    <property type="entry name" value="GBD/FH3_dom"/>
</dbReference>
<feature type="compositionally biased region" description="Polar residues" evidence="2">
    <location>
        <begin position="164"/>
        <end position="177"/>
    </location>
</feature>
<dbReference type="FunFam" id="1.25.10.10:FF:000291">
    <property type="entry name" value="Cytokinesis protein sepA"/>
    <property type="match status" value="1"/>
</dbReference>
<feature type="compositionally biased region" description="Basic and acidic residues" evidence="2">
    <location>
        <begin position="977"/>
        <end position="986"/>
    </location>
</feature>
<evidence type="ECO:0000259" key="3">
    <source>
        <dbReference type="PROSITE" id="PS51232"/>
    </source>
</evidence>
<dbReference type="InterPro" id="IPR011989">
    <property type="entry name" value="ARM-like"/>
</dbReference>
<dbReference type="GO" id="GO:1903475">
    <property type="term" value="P:mitotic actomyosin contractile ring assembly"/>
    <property type="evidence" value="ECO:0007669"/>
    <property type="project" value="TreeGrafter"/>
</dbReference>
<reference evidence="4 5" key="1">
    <citation type="submission" date="2018-05" db="EMBL/GenBank/DDBJ databases">
        <title>Whole genome sequencing for identification of molecular markers to develop diagnostic detection tools for the regulated plant pathogen Lachnellula willkommii.</title>
        <authorList>
            <person name="Giroux E."/>
            <person name="Bilodeau G."/>
        </authorList>
    </citation>
    <scope>NUCLEOTIDE SEQUENCE [LARGE SCALE GENOMIC DNA]</scope>
    <source>
        <strain evidence="4 5">CBS 203.66</strain>
    </source>
</reference>
<dbReference type="EMBL" id="QGMF01000764">
    <property type="protein sequence ID" value="TVY14114.1"/>
    <property type="molecule type" value="Genomic_DNA"/>
</dbReference>
<dbReference type="Pfam" id="PF06371">
    <property type="entry name" value="Drf_GBD"/>
    <property type="match status" value="1"/>
</dbReference>
<dbReference type="InterPro" id="IPR051661">
    <property type="entry name" value="Actin_filament_regulator"/>
</dbReference>
<dbReference type="FunFam" id="1.10.238.150:FF:000003">
    <property type="entry name" value="Cytokinesis protein SepA"/>
    <property type="match status" value="1"/>
</dbReference>
<dbReference type="InterPro" id="IPR010472">
    <property type="entry name" value="FH3_dom"/>
</dbReference>